<keyword evidence="2" id="KW-1185">Reference proteome</keyword>
<comment type="caution">
    <text evidence="1">The sequence shown here is derived from an EMBL/GenBank/DDBJ whole genome shotgun (WGS) entry which is preliminary data.</text>
</comment>
<sequence>MPGVQLKVAVAASTVTPTLMPVTGLRHVPRKAAIAVGVTGGSSPMQVSYRQHALHSIEHALVQDAVAQDVSMVTSFRFTLLIGEVVEVVMALSHVLDRLPPASARSGRAWAQVSLGCFGRSCNQSQNCALVARGPNSLHGCARDSWRCPKYTSLPRRPESLMCVVQRMSRLLPERAVGAAMCCQNLGTDAAHLAGLSRKDLAQCLSLKAISRCNQFHDECQAKWRQLHVAGHNLHLHVCCSSDGSRSRQLELQFSKVSMMLCGRMVNRRVKAAAPTCVPPAGGYSRRGNCDGLLPVDLPRRKVPRILAASMATRSQEWLGTRVAWQFQCVRRFTVVDQSLLGHPRRSIPFVDVKPPCQRRKQLALIPLSCFRCDCSRC</sequence>
<dbReference type="EMBL" id="CAJNNV010008748">
    <property type="protein sequence ID" value="CAE8596599.1"/>
    <property type="molecule type" value="Genomic_DNA"/>
</dbReference>
<name>A0A813E6A0_POLGL</name>
<accession>A0A813E6A0</accession>
<evidence type="ECO:0000313" key="1">
    <source>
        <dbReference type="EMBL" id="CAE8596599.1"/>
    </source>
</evidence>
<protein>
    <submittedName>
        <fullName evidence="1">Uncharacterized protein</fullName>
    </submittedName>
</protein>
<dbReference type="AlphaFoldDB" id="A0A813E6A0"/>
<proteinExistence type="predicted"/>
<dbReference type="Proteomes" id="UP000654075">
    <property type="component" value="Unassembled WGS sequence"/>
</dbReference>
<gene>
    <name evidence="1" type="ORF">PGLA1383_LOCUS15061</name>
</gene>
<evidence type="ECO:0000313" key="2">
    <source>
        <dbReference type="Proteomes" id="UP000654075"/>
    </source>
</evidence>
<organism evidence="1 2">
    <name type="scientific">Polarella glacialis</name>
    <name type="common">Dinoflagellate</name>
    <dbReference type="NCBI Taxonomy" id="89957"/>
    <lineage>
        <taxon>Eukaryota</taxon>
        <taxon>Sar</taxon>
        <taxon>Alveolata</taxon>
        <taxon>Dinophyceae</taxon>
        <taxon>Suessiales</taxon>
        <taxon>Suessiaceae</taxon>
        <taxon>Polarella</taxon>
    </lineage>
</organism>
<reference evidence="1" key="1">
    <citation type="submission" date="2021-02" db="EMBL/GenBank/DDBJ databases">
        <authorList>
            <person name="Dougan E. K."/>
            <person name="Rhodes N."/>
            <person name="Thang M."/>
            <person name="Chan C."/>
        </authorList>
    </citation>
    <scope>NUCLEOTIDE SEQUENCE</scope>
</reference>